<dbReference type="CDD" id="cd06170">
    <property type="entry name" value="LuxR_C_like"/>
    <property type="match status" value="1"/>
</dbReference>
<organism evidence="7 8">
    <name type="scientific">Aurantiacibacter zhengii</name>
    <dbReference type="NCBI Taxonomy" id="2307003"/>
    <lineage>
        <taxon>Bacteria</taxon>
        <taxon>Pseudomonadati</taxon>
        <taxon>Pseudomonadota</taxon>
        <taxon>Alphaproteobacteria</taxon>
        <taxon>Sphingomonadales</taxon>
        <taxon>Erythrobacteraceae</taxon>
        <taxon>Aurantiacibacter</taxon>
    </lineage>
</organism>
<evidence type="ECO:0000256" key="1">
    <source>
        <dbReference type="ARBA" id="ARBA00023015"/>
    </source>
</evidence>
<evidence type="ECO:0000313" key="8">
    <source>
        <dbReference type="Proteomes" id="UP000286576"/>
    </source>
</evidence>
<evidence type="ECO:0000256" key="4">
    <source>
        <dbReference type="PROSITE-ProRule" id="PRU00169"/>
    </source>
</evidence>
<dbReference type="GO" id="GO:0006355">
    <property type="term" value="P:regulation of DNA-templated transcription"/>
    <property type="evidence" value="ECO:0007669"/>
    <property type="project" value="InterPro"/>
</dbReference>
<keyword evidence="3" id="KW-0804">Transcription</keyword>
<keyword evidence="8" id="KW-1185">Reference proteome</keyword>
<keyword evidence="1" id="KW-0805">Transcription regulation</keyword>
<dbReference type="AlphaFoldDB" id="A0A418NMM1"/>
<accession>A0A418NMM1</accession>
<evidence type="ECO:0000259" key="5">
    <source>
        <dbReference type="PROSITE" id="PS50043"/>
    </source>
</evidence>
<evidence type="ECO:0000256" key="2">
    <source>
        <dbReference type="ARBA" id="ARBA00023125"/>
    </source>
</evidence>
<dbReference type="InterPro" id="IPR000792">
    <property type="entry name" value="Tscrpt_reg_LuxR_C"/>
</dbReference>
<feature type="domain" description="Response regulatory" evidence="6">
    <location>
        <begin position="22"/>
        <end position="136"/>
    </location>
</feature>
<dbReference type="GO" id="GO:0000160">
    <property type="term" value="P:phosphorelay signal transduction system"/>
    <property type="evidence" value="ECO:0007669"/>
    <property type="project" value="InterPro"/>
</dbReference>
<proteinExistence type="predicted"/>
<dbReference type="Proteomes" id="UP000286576">
    <property type="component" value="Unassembled WGS sequence"/>
</dbReference>
<dbReference type="Pfam" id="PF00196">
    <property type="entry name" value="GerE"/>
    <property type="match status" value="1"/>
</dbReference>
<dbReference type="PANTHER" id="PTHR44688">
    <property type="entry name" value="DNA-BINDING TRANSCRIPTIONAL ACTIVATOR DEVR_DOSR"/>
    <property type="match status" value="1"/>
</dbReference>
<reference evidence="7 8" key="1">
    <citation type="submission" date="2018-08" db="EMBL/GenBank/DDBJ databases">
        <title>Erythrobacter zhengii sp.nov., a bacterium isolated from deep-sea sediment.</title>
        <authorList>
            <person name="Fang C."/>
            <person name="Wu Y.-H."/>
            <person name="Sun C."/>
            <person name="Wang H."/>
            <person name="Cheng H."/>
            <person name="Meng F.-X."/>
            <person name="Wang C.-S."/>
            <person name="Xu X.-W."/>
        </authorList>
    </citation>
    <scope>NUCLEOTIDE SEQUENCE [LARGE SCALE GENOMIC DNA]</scope>
    <source>
        <strain evidence="7 8">V18</strain>
    </source>
</reference>
<dbReference type="Pfam" id="PF00072">
    <property type="entry name" value="Response_reg"/>
    <property type="match status" value="1"/>
</dbReference>
<evidence type="ECO:0000313" key="7">
    <source>
        <dbReference type="EMBL" id="RIV82297.1"/>
    </source>
</evidence>
<gene>
    <name evidence="7" type="ORF">D2V07_18100</name>
</gene>
<dbReference type="InterPro" id="IPR011006">
    <property type="entry name" value="CheY-like_superfamily"/>
</dbReference>
<dbReference type="PANTHER" id="PTHR44688:SF16">
    <property type="entry name" value="DNA-BINDING TRANSCRIPTIONAL ACTIVATOR DEVR_DOSR"/>
    <property type="match status" value="1"/>
</dbReference>
<dbReference type="SUPFAM" id="SSF46894">
    <property type="entry name" value="C-terminal effector domain of the bipartite response regulators"/>
    <property type="match status" value="1"/>
</dbReference>
<dbReference type="PRINTS" id="PR00038">
    <property type="entry name" value="HTHLUXR"/>
</dbReference>
<dbReference type="Gene3D" id="3.40.50.2300">
    <property type="match status" value="1"/>
</dbReference>
<sequence>MNWGLLRRFQRRREGSQLLKYPIYISDADKDSRIELKRMLSQGGWSCRPFLSAADLVNEIRALEPGVVLLDVRNTSTDGADLIETISEANFALPIIAIAEKASADIVVAAMKSGAVDFLEKPFPAETLEKAIEGAAPIVDQRIRIVDQTEKDKARIEILTPRELEVLKALSRGDSNAMISQNFDISVRTVETHRANIIRKIDLPNIVGAISVFQRYEAASSARPV</sequence>
<dbReference type="InterPro" id="IPR036388">
    <property type="entry name" value="WH-like_DNA-bd_sf"/>
</dbReference>
<feature type="domain" description="HTH luxR-type" evidence="5">
    <location>
        <begin position="152"/>
        <end position="217"/>
    </location>
</feature>
<dbReference type="SMART" id="SM00421">
    <property type="entry name" value="HTH_LUXR"/>
    <property type="match status" value="1"/>
</dbReference>
<dbReference type="Gene3D" id="1.10.10.10">
    <property type="entry name" value="Winged helix-like DNA-binding domain superfamily/Winged helix DNA-binding domain"/>
    <property type="match status" value="1"/>
</dbReference>
<protein>
    <submittedName>
        <fullName evidence="7">DNA-binding response regulator</fullName>
    </submittedName>
</protein>
<comment type="caution">
    <text evidence="7">The sequence shown here is derived from an EMBL/GenBank/DDBJ whole genome shotgun (WGS) entry which is preliminary data.</text>
</comment>
<dbReference type="InterPro" id="IPR016032">
    <property type="entry name" value="Sig_transdc_resp-reg_C-effctor"/>
</dbReference>
<dbReference type="PROSITE" id="PS50043">
    <property type="entry name" value="HTH_LUXR_2"/>
    <property type="match status" value="1"/>
</dbReference>
<evidence type="ECO:0000256" key="3">
    <source>
        <dbReference type="ARBA" id="ARBA00023163"/>
    </source>
</evidence>
<dbReference type="PROSITE" id="PS50110">
    <property type="entry name" value="RESPONSE_REGULATORY"/>
    <property type="match status" value="1"/>
</dbReference>
<dbReference type="RefSeq" id="WP_119588301.1">
    <property type="nucleotide sequence ID" value="NZ_CAWODQ010000013.1"/>
</dbReference>
<dbReference type="SUPFAM" id="SSF52172">
    <property type="entry name" value="CheY-like"/>
    <property type="match status" value="1"/>
</dbReference>
<dbReference type="PROSITE" id="PS00622">
    <property type="entry name" value="HTH_LUXR_1"/>
    <property type="match status" value="1"/>
</dbReference>
<feature type="modified residue" description="4-aspartylphosphate" evidence="4">
    <location>
        <position position="71"/>
    </location>
</feature>
<dbReference type="GO" id="GO:0003677">
    <property type="term" value="F:DNA binding"/>
    <property type="evidence" value="ECO:0007669"/>
    <property type="project" value="UniProtKB-KW"/>
</dbReference>
<dbReference type="InterPro" id="IPR001789">
    <property type="entry name" value="Sig_transdc_resp-reg_receiver"/>
</dbReference>
<name>A0A418NMM1_9SPHN</name>
<keyword evidence="2 7" id="KW-0238">DNA-binding</keyword>
<evidence type="ECO:0000259" key="6">
    <source>
        <dbReference type="PROSITE" id="PS50110"/>
    </source>
</evidence>
<dbReference type="EMBL" id="QXFL01000020">
    <property type="protein sequence ID" value="RIV82297.1"/>
    <property type="molecule type" value="Genomic_DNA"/>
</dbReference>
<dbReference type="SMART" id="SM00448">
    <property type="entry name" value="REC"/>
    <property type="match status" value="1"/>
</dbReference>
<keyword evidence="4" id="KW-0597">Phosphoprotein</keyword>